<dbReference type="RefSeq" id="WP_005531148.1">
    <property type="nucleotide sequence ID" value="NZ_BJLD01000001.1"/>
</dbReference>
<sequence length="158" mass="17025">MKLKNTFQKVFPVLVVAATIFATPTGSFALETTPTVSAASPADSTQDKNLVGNQALAIPASEVSESTDFDTAMATLSHYLVYRADGQRHFDTEKAKEENASHYLLVAGENLNRVADNNEVMIYSLETRDMPGYGNWCGPGHSGPGAPNQYSRLSLPKA</sequence>
<comment type="caution">
    <text evidence="2">The sequence shown here is derived from an EMBL/GenBank/DDBJ whole genome shotgun (WGS) entry which is preliminary data.</text>
</comment>
<dbReference type="EMBL" id="BJLD01000001">
    <property type="protein sequence ID" value="GEA42681.1"/>
    <property type="molecule type" value="Genomic_DNA"/>
</dbReference>
<evidence type="ECO:0000313" key="3">
    <source>
        <dbReference type="Proteomes" id="UP000315234"/>
    </source>
</evidence>
<gene>
    <name evidence="2" type="ORF">Cst04h_08510</name>
</gene>
<protein>
    <recommendedName>
        <fullName evidence="4">Secreted protein</fullName>
    </recommendedName>
</protein>
<feature type="chain" id="PRO_5044476556" description="Secreted protein" evidence="1">
    <location>
        <begin position="30"/>
        <end position="158"/>
    </location>
</feature>
<dbReference type="Proteomes" id="UP000315234">
    <property type="component" value="Unassembled WGS sequence"/>
</dbReference>
<evidence type="ECO:0000313" key="2">
    <source>
        <dbReference type="EMBL" id="GEA42681.1"/>
    </source>
</evidence>
<proteinExistence type="predicted"/>
<name>A0AAQ1TTF3_CORST</name>
<keyword evidence="1" id="KW-0732">Signal</keyword>
<reference evidence="2 3" key="1">
    <citation type="submission" date="2019-06" db="EMBL/GenBank/DDBJ databases">
        <title>Draft genome sequence of Corynebacterium striatum NBRC 15291.</title>
        <authorList>
            <person name="Miura T."/>
            <person name="Furukawa M."/>
            <person name="Shimamura M."/>
            <person name="Ohyama Y."/>
            <person name="Yamazoe A."/>
            <person name="Kawasaki H."/>
        </authorList>
    </citation>
    <scope>NUCLEOTIDE SEQUENCE [LARGE SCALE GENOMIC DNA]</scope>
    <source>
        <strain evidence="2 3">NBRC 15291</strain>
    </source>
</reference>
<accession>A0AAQ1TTF3</accession>
<feature type="signal peptide" evidence="1">
    <location>
        <begin position="1"/>
        <end position="29"/>
    </location>
</feature>
<organism evidence="2 3">
    <name type="scientific">Corynebacterium striatum</name>
    <dbReference type="NCBI Taxonomy" id="43770"/>
    <lineage>
        <taxon>Bacteria</taxon>
        <taxon>Bacillati</taxon>
        <taxon>Actinomycetota</taxon>
        <taxon>Actinomycetes</taxon>
        <taxon>Mycobacteriales</taxon>
        <taxon>Corynebacteriaceae</taxon>
        <taxon>Corynebacterium</taxon>
    </lineage>
</organism>
<evidence type="ECO:0008006" key="4">
    <source>
        <dbReference type="Google" id="ProtNLM"/>
    </source>
</evidence>
<evidence type="ECO:0000256" key="1">
    <source>
        <dbReference type="SAM" id="SignalP"/>
    </source>
</evidence>
<dbReference type="AlphaFoldDB" id="A0AAQ1TTF3"/>